<dbReference type="PANTHER" id="PTHR33452">
    <property type="entry name" value="OXIDOREDUCTASE CATD-RELATED"/>
    <property type="match status" value="1"/>
</dbReference>
<evidence type="ECO:0000256" key="2">
    <source>
        <dbReference type="ARBA" id="ARBA00006679"/>
    </source>
</evidence>
<name>A0A6P2CEW2_9NOCA</name>
<dbReference type="EMBL" id="QRCM01000001">
    <property type="protein sequence ID" value="TXG91304.1"/>
    <property type="molecule type" value="Genomic_DNA"/>
</dbReference>
<keyword evidence="5" id="KW-1133">Transmembrane helix</keyword>
<dbReference type="InterPro" id="IPR051907">
    <property type="entry name" value="DoxX-like_oxidoreductase"/>
</dbReference>
<evidence type="ECO:0000313" key="8">
    <source>
        <dbReference type="EMBL" id="TXG91304.1"/>
    </source>
</evidence>
<keyword evidence="3" id="KW-1003">Cell membrane</keyword>
<evidence type="ECO:0000256" key="3">
    <source>
        <dbReference type="ARBA" id="ARBA00022475"/>
    </source>
</evidence>
<evidence type="ECO:0000256" key="5">
    <source>
        <dbReference type="ARBA" id="ARBA00022989"/>
    </source>
</evidence>
<comment type="caution">
    <text evidence="8">The sequence shown here is derived from an EMBL/GenBank/DDBJ whole genome shotgun (WGS) entry which is preliminary data.</text>
</comment>
<gene>
    <name evidence="8" type="ORF">DW322_15175</name>
</gene>
<dbReference type="InterPro" id="IPR032808">
    <property type="entry name" value="DoxX"/>
</dbReference>
<reference evidence="8 9" key="1">
    <citation type="submission" date="2018-07" db="EMBL/GenBank/DDBJ databases">
        <title>Genome sequence of Rhodococcus rhodnii ATCC 35071 from Rhodnius prolixus.</title>
        <authorList>
            <person name="Patel V."/>
            <person name="Vogel K.J."/>
        </authorList>
    </citation>
    <scope>NUCLEOTIDE SEQUENCE [LARGE SCALE GENOMIC DNA]</scope>
    <source>
        <strain evidence="8 9">ATCC 35071</strain>
    </source>
</reference>
<feature type="region of interest" description="Disordered" evidence="7">
    <location>
        <begin position="287"/>
        <end position="324"/>
    </location>
</feature>
<proteinExistence type="inferred from homology"/>
<dbReference type="Pfam" id="PF07681">
    <property type="entry name" value="DoxX"/>
    <property type="match status" value="1"/>
</dbReference>
<keyword evidence="4" id="KW-0812">Transmembrane</keyword>
<comment type="subcellular location">
    <subcellularLocation>
        <location evidence="1">Cell membrane</location>
        <topology evidence="1">Multi-pass membrane protein</topology>
    </subcellularLocation>
</comment>
<dbReference type="PANTHER" id="PTHR33452:SF1">
    <property type="entry name" value="INNER MEMBRANE PROTEIN YPHA-RELATED"/>
    <property type="match status" value="1"/>
</dbReference>
<dbReference type="Proteomes" id="UP000471120">
    <property type="component" value="Unassembled WGS sequence"/>
</dbReference>
<evidence type="ECO:0000256" key="4">
    <source>
        <dbReference type="ARBA" id="ARBA00022692"/>
    </source>
</evidence>
<comment type="similarity">
    <text evidence="2">Belongs to the DoxX family.</text>
</comment>
<dbReference type="AlphaFoldDB" id="A0A6P2CEW2"/>
<dbReference type="RefSeq" id="WP_010836127.1">
    <property type="nucleotide sequence ID" value="NZ_QRCM01000001.1"/>
</dbReference>
<feature type="compositionally biased region" description="Basic and acidic residues" evidence="7">
    <location>
        <begin position="302"/>
        <end position="324"/>
    </location>
</feature>
<evidence type="ECO:0000256" key="7">
    <source>
        <dbReference type="SAM" id="MobiDB-lite"/>
    </source>
</evidence>
<accession>A0A6P2CEW2</accession>
<evidence type="ECO:0000313" key="9">
    <source>
        <dbReference type="Proteomes" id="UP000471120"/>
    </source>
</evidence>
<keyword evidence="6" id="KW-0472">Membrane</keyword>
<evidence type="ECO:0000256" key="6">
    <source>
        <dbReference type="ARBA" id="ARBA00023136"/>
    </source>
</evidence>
<protein>
    <submittedName>
        <fullName evidence="8">DoxX family protein</fullName>
    </submittedName>
</protein>
<organism evidence="8 9">
    <name type="scientific">Rhodococcus rhodnii</name>
    <dbReference type="NCBI Taxonomy" id="38312"/>
    <lineage>
        <taxon>Bacteria</taxon>
        <taxon>Bacillati</taxon>
        <taxon>Actinomycetota</taxon>
        <taxon>Actinomycetes</taxon>
        <taxon>Mycobacteriales</taxon>
        <taxon>Nocardiaceae</taxon>
        <taxon>Rhodococcus</taxon>
    </lineage>
</organism>
<dbReference type="GO" id="GO:0005886">
    <property type="term" value="C:plasma membrane"/>
    <property type="evidence" value="ECO:0007669"/>
    <property type="project" value="UniProtKB-SubCell"/>
</dbReference>
<sequence length="324" mass="33506">MLVRRIARPLLGSIFISSGIATLRDAQGPATVAGPWIDKTTGALPDSVTDSVPTDAETLVKVNAAVQVGGGVLLSLGKFPRLSALALAGSLVPTTVAGHDFWAKEDPQERAMHRTQFFKNAGLLGGLLLASVDTEGKPSLGWRGRRAARKAQENISSALPGGSHDSPSLPEVPPAVHAAAERAQAASGVAADKGAALVGSAIEVAKDRGPKLADAARERGAGLAEVAKDRGAELAEVAKDRGPKLAEAARERSAGLAEVAKDRGPALAEMARQRSEKWAALASDLTADQGETLSKKGRKARDKAEKKARAAVAKADKKRKEIAG</sequence>
<evidence type="ECO:0000256" key="1">
    <source>
        <dbReference type="ARBA" id="ARBA00004651"/>
    </source>
</evidence>